<evidence type="ECO:0000313" key="2">
    <source>
        <dbReference type="EMBL" id="TWU51626.1"/>
    </source>
</evidence>
<name>A0A5C6EVG9_9BACT</name>
<sequence precursor="true">MFKTALFAIAPMMLLACSVQANDDLLSAIAKMDTTSNNVTDAESTPDKLGQADVDALLGDDENNDSDAIAACFRRFGGYGRGYGSYGGYQHRSSYRSCYTNWHNPCYHSYSSCYTPIYYTPSYSCYTPCYTSYWGCY</sequence>
<protein>
    <submittedName>
        <fullName evidence="2">Uncharacterized protein</fullName>
    </submittedName>
</protein>
<dbReference type="OrthoDB" id="287456at2"/>
<feature type="signal peptide" evidence="1">
    <location>
        <begin position="1"/>
        <end position="21"/>
    </location>
</feature>
<comment type="caution">
    <text evidence="2">The sequence shown here is derived from an EMBL/GenBank/DDBJ whole genome shotgun (WGS) entry which is preliminary data.</text>
</comment>
<accession>A0A5C6EVG9</accession>
<organism evidence="2 3">
    <name type="scientific">Rubripirellula reticaptiva</name>
    <dbReference type="NCBI Taxonomy" id="2528013"/>
    <lineage>
        <taxon>Bacteria</taxon>
        <taxon>Pseudomonadati</taxon>
        <taxon>Planctomycetota</taxon>
        <taxon>Planctomycetia</taxon>
        <taxon>Pirellulales</taxon>
        <taxon>Pirellulaceae</taxon>
        <taxon>Rubripirellula</taxon>
    </lineage>
</organism>
<dbReference type="PROSITE" id="PS51257">
    <property type="entry name" value="PROKAR_LIPOPROTEIN"/>
    <property type="match status" value="1"/>
</dbReference>
<keyword evidence="1" id="KW-0732">Signal</keyword>
<keyword evidence="3" id="KW-1185">Reference proteome</keyword>
<dbReference type="EMBL" id="SJPX01000003">
    <property type="protein sequence ID" value="TWU51626.1"/>
    <property type="molecule type" value="Genomic_DNA"/>
</dbReference>
<feature type="chain" id="PRO_5022738690" evidence="1">
    <location>
        <begin position="22"/>
        <end position="137"/>
    </location>
</feature>
<proteinExistence type="predicted"/>
<evidence type="ECO:0000256" key="1">
    <source>
        <dbReference type="SAM" id="SignalP"/>
    </source>
</evidence>
<reference evidence="2 3" key="1">
    <citation type="submission" date="2019-02" db="EMBL/GenBank/DDBJ databases">
        <title>Deep-cultivation of Planctomycetes and their phenomic and genomic characterization uncovers novel biology.</title>
        <authorList>
            <person name="Wiegand S."/>
            <person name="Jogler M."/>
            <person name="Boedeker C."/>
            <person name="Pinto D."/>
            <person name="Vollmers J."/>
            <person name="Rivas-Marin E."/>
            <person name="Kohn T."/>
            <person name="Peeters S.H."/>
            <person name="Heuer A."/>
            <person name="Rast P."/>
            <person name="Oberbeckmann S."/>
            <person name="Bunk B."/>
            <person name="Jeske O."/>
            <person name="Meyerdierks A."/>
            <person name="Storesund J.E."/>
            <person name="Kallscheuer N."/>
            <person name="Luecker S."/>
            <person name="Lage O.M."/>
            <person name="Pohl T."/>
            <person name="Merkel B.J."/>
            <person name="Hornburger P."/>
            <person name="Mueller R.-W."/>
            <person name="Bruemmer F."/>
            <person name="Labrenz M."/>
            <person name="Spormann A.M."/>
            <person name="Op Den Camp H."/>
            <person name="Overmann J."/>
            <person name="Amann R."/>
            <person name="Jetten M.S.M."/>
            <person name="Mascher T."/>
            <person name="Medema M.H."/>
            <person name="Devos D.P."/>
            <person name="Kaster A.-K."/>
            <person name="Ovreas L."/>
            <person name="Rohde M."/>
            <person name="Galperin M.Y."/>
            <person name="Jogler C."/>
        </authorList>
    </citation>
    <scope>NUCLEOTIDE SEQUENCE [LARGE SCALE GENOMIC DNA]</scope>
    <source>
        <strain evidence="2 3">Poly59</strain>
    </source>
</reference>
<dbReference type="AlphaFoldDB" id="A0A5C6EVG9"/>
<dbReference type="RefSeq" id="WP_146534937.1">
    <property type="nucleotide sequence ID" value="NZ_SJPX01000003.1"/>
</dbReference>
<gene>
    <name evidence="2" type="ORF">Poly59_32200</name>
</gene>
<evidence type="ECO:0000313" key="3">
    <source>
        <dbReference type="Proteomes" id="UP000317977"/>
    </source>
</evidence>
<dbReference type="Proteomes" id="UP000317977">
    <property type="component" value="Unassembled WGS sequence"/>
</dbReference>